<dbReference type="SUPFAM" id="SSF48452">
    <property type="entry name" value="TPR-like"/>
    <property type="match status" value="1"/>
</dbReference>
<comment type="caution">
    <text evidence="4">The sequence shown here is derived from an EMBL/GenBank/DDBJ whole genome shotgun (WGS) entry which is preliminary data.</text>
</comment>
<dbReference type="Pfam" id="PF14938">
    <property type="entry name" value="SNAP"/>
    <property type="match status" value="1"/>
</dbReference>
<dbReference type="OMA" id="MDDHIAI"/>
<dbReference type="GO" id="GO:0006886">
    <property type="term" value="P:intracellular protein transport"/>
    <property type="evidence" value="ECO:0007669"/>
    <property type="project" value="InterPro"/>
</dbReference>
<dbReference type="EMBL" id="PDCK01000044">
    <property type="protein sequence ID" value="PRQ26349.1"/>
    <property type="molecule type" value="Genomic_DNA"/>
</dbReference>
<dbReference type="AlphaFoldDB" id="A0A2P6PWQ7"/>
<evidence type="ECO:0000256" key="2">
    <source>
        <dbReference type="ARBA" id="ARBA00022448"/>
    </source>
</evidence>
<comment type="similarity">
    <text evidence="1">Belongs to the SNAP family.</text>
</comment>
<organism evidence="4 5">
    <name type="scientific">Rosa chinensis</name>
    <name type="common">China rose</name>
    <dbReference type="NCBI Taxonomy" id="74649"/>
    <lineage>
        <taxon>Eukaryota</taxon>
        <taxon>Viridiplantae</taxon>
        <taxon>Streptophyta</taxon>
        <taxon>Embryophyta</taxon>
        <taxon>Tracheophyta</taxon>
        <taxon>Spermatophyta</taxon>
        <taxon>Magnoliopsida</taxon>
        <taxon>eudicotyledons</taxon>
        <taxon>Gunneridae</taxon>
        <taxon>Pentapetalae</taxon>
        <taxon>rosids</taxon>
        <taxon>fabids</taxon>
        <taxon>Rosales</taxon>
        <taxon>Rosaceae</taxon>
        <taxon>Rosoideae</taxon>
        <taxon>Rosoideae incertae sedis</taxon>
        <taxon>Rosa</taxon>
    </lineage>
</organism>
<dbReference type="InterPro" id="IPR011990">
    <property type="entry name" value="TPR-like_helical_dom_sf"/>
</dbReference>
<evidence type="ECO:0000256" key="3">
    <source>
        <dbReference type="ARBA" id="ARBA00022927"/>
    </source>
</evidence>
<sequence>MDDHIAIAEKLIKKANKKLDGWGLIGSKHKDVAKLLDQAANSYKLAKSKYKARETYINLAIHHLKTKTKLEAAATAFVDAAHCYDITSVDEAIDCLEQGVDYLCEIGRLNPATNLL</sequence>
<keyword evidence="2" id="KW-0813">Transport</keyword>
<dbReference type="GO" id="GO:0005774">
    <property type="term" value="C:vacuolar membrane"/>
    <property type="evidence" value="ECO:0007669"/>
    <property type="project" value="TreeGrafter"/>
</dbReference>
<dbReference type="GO" id="GO:0035494">
    <property type="term" value="P:SNARE complex disassembly"/>
    <property type="evidence" value="ECO:0007669"/>
    <property type="project" value="TreeGrafter"/>
</dbReference>
<evidence type="ECO:0000256" key="1">
    <source>
        <dbReference type="ARBA" id="ARBA00010050"/>
    </source>
</evidence>
<dbReference type="PRINTS" id="PR00448">
    <property type="entry name" value="NSFATTACHMNT"/>
</dbReference>
<evidence type="ECO:0000313" key="5">
    <source>
        <dbReference type="Proteomes" id="UP000238479"/>
    </source>
</evidence>
<dbReference type="Gene3D" id="1.25.40.10">
    <property type="entry name" value="Tetratricopeptide repeat domain"/>
    <property type="match status" value="1"/>
</dbReference>
<gene>
    <name evidence="4" type="ORF">RchiOBHm_Chr6g0293651</name>
</gene>
<dbReference type="PANTHER" id="PTHR13768">
    <property type="entry name" value="SOLUBLE NSF ATTACHMENT PROTEIN SNAP"/>
    <property type="match status" value="1"/>
</dbReference>
<dbReference type="InterPro" id="IPR000744">
    <property type="entry name" value="NSF_attach"/>
</dbReference>
<reference evidence="4 5" key="1">
    <citation type="journal article" date="2018" name="Nat. Genet.">
        <title>The Rosa genome provides new insights in the design of modern roses.</title>
        <authorList>
            <person name="Bendahmane M."/>
        </authorList>
    </citation>
    <scope>NUCLEOTIDE SEQUENCE [LARGE SCALE GENOMIC DNA]</scope>
    <source>
        <strain evidence="5">cv. Old Blush</strain>
    </source>
</reference>
<dbReference type="Gramene" id="PRQ26349">
    <property type="protein sequence ID" value="PRQ26349"/>
    <property type="gene ID" value="RchiOBHm_Chr6g0293651"/>
</dbReference>
<evidence type="ECO:0000313" key="4">
    <source>
        <dbReference type="EMBL" id="PRQ26349.1"/>
    </source>
</evidence>
<protein>
    <submittedName>
        <fullName evidence="4">Putative NSF attachment protein</fullName>
    </submittedName>
</protein>
<dbReference type="Proteomes" id="UP000238479">
    <property type="component" value="Chromosome 6"/>
</dbReference>
<dbReference type="STRING" id="74649.A0A2P6PWQ7"/>
<proteinExistence type="inferred from homology"/>
<dbReference type="GO" id="GO:0019905">
    <property type="term" value="F:syntaxin binding"/>
    <property type="evidence" value="ECO:0007669"/>
    <property type="project" value="TreeGrafter"/>
</dbReference>
<dbReference type="GO" id="GO:0031201">
    <property type="term" value="C:SNARE complex"/>
    <property type="evidence" value="ECO:0007669"/>
    <property type="project" value="TreeGrafter"/>
</dbReference>
<dbReference type="PANTHER" id="PTHR13768:SF8">
    <property type="entry name" value="ALPHA-SOLUBLE NSF ATTACHMENT PROTEIN"/>
    <property type="match status" value="1"/>
</dbReference>
<accession>A0A2P6PWQ7</accession>
<name>A0A2P6PWQ7_ROSCH</name>
<keyword evidence="5" id="KW-1185">Reference proteome</keyword>
<keyword evidence="3" id="KW-0653">Protein transport</keyword>
<dbReference type="GO" id="GO:0005483">
    <property type="term" value="F:soluble NSF attachment protein activity"/>
    <property type="evidence" value="ECO:0007669"/>
    <property type="project" value="TreeGrafter"/>
</dbReference>